<evidence type="ECO:0000256" key="2">
    <source>
        <dbReference type="ARBA" id="ARBA00022617"/>
    </source>
</evidence>
<evidence type="ECO:0000259" key="7">
    <source>
        <dbReference type="PROSITE" id="PS51007"/>
    </source>
</evidence>
<dbReference type="PROSITE" id="PS51007">
    <property type="entry name" value="CYTC"/>
    <property type="match status" value="2"/>
</dbReference>
<sequence length="386" mass="42323">MFQQQVVFEMQSLEGPEVCSCCMKRARCPRFLFSSPRIVKTMKPFPGKLCICCVVLFAVAIGVRRSNAQDLAVLPTSAAQSGDTSEKIELGKMLYFDPRLSRTGTVSCNTCHNLMEGGDDARATSMGVDGLTGPRNAPTVWNSVFQGSQFWDGRAPTLEEQAKGPMVADVEMGMVGHDQVLSRIEKIPGYVTAFRDVFGPHDPVSITNAVEAIAAFERTLITPNAPLDRYLGGDENALSDAQIRGMELFESVGCTECHYGPALNGWEPGDDAEFLDFPRFTESELIEKYDLVSDKGRSASSGDPGDDHYFKVPTLRNITVTAPYFHNGQVETLADAIRVMAITQVDEELTDQQVADLESFMKSLEGRFPEIVLPRLPTKSGATVVR</sequence>
<protein>
    <submittedName>
        <fullName evidence="8">Cytochrome c551 peroxidase</fullName>
    </submittedName>
</protein>
<dbReference type="PATRIC" id="fig|1263870.3.peg.1499"/>
<dbReference type="PANTHER" id="PTHR30600:SF7">
    <property type="entry name" value="CYTOCHROME C PEROXIDASE-RELATED"/>
    <property type="match status" value="1"/>
</dbReference>
<dbReference type="GO" id="GO:0030313">
    <property type="term" value="C:cell envelope"/>
    <property type="evidence" value="ECO:0007669"/>
    <property type="project" value="UniProtKB-SubCell"/>
</dbReference>
<feature type="domain" description="Cytochrome c" evidence="7">
    <location>
        <begin position="240"/>
        <end position="365"/>
    </location>
</feature>
<feature type="domain" description="Cytochrome c" evidence="7">
    <location>
        <begin position="86"/>
        <end position="214"/>
    </location>
</feature>
<keyword evidence="5 6" id="KW-0408">Iron</keyword>
<evidence type="ECO:0000313" key="8">
    <source>
        <dbReference type="EMBL" id="EMI57169.1"/>
    </source>
</evidence>
<evidence type="ECO:0000256" key="1">
    <source>
        <dbReference type="ARBA" id="ARBA00004196"/>
    </source>
</evidence>
<evidence type="ECO:0000256" key="4">
    <source>
        <dbReference type="ARBA" id="ARBA00023002"/>
    </source>
</evidence>
<evidence type="ECO:0000256" key="5">
    <source>
        <dbReference type="ARBA" id="ARBA00023004"/>
    </source>
</evidence>
<keyword evidence="3 6" id="KW-0479">Metal-binding</keyword>
<name>M5U7B5_9BACT</name>
<keyword evidence="8" id="KW-0575">Peroxidase</keyword>
<dbReference type="InterPro" id="IPR009056">
    <property type="entry name" value="Cyt_c-like_dom"/>
</dbReference>
<dbReference type="GO" id="GO:0004130">
    <property type="term" value="F:cytochrome-c peroxidase activity"/>
    <property type="evidence" value="ECO:0007669"/>
    <property type="project" value="TreeGrafter"/>
</dbReference>
<keyword evidence="2 6" id="KW-0349">Heme</keyword>
<dbReference type="Pfam" id="PF03150">
    <property type="entry name" value="CCP_MauG"/>
    <property type="match status" value="1"/>
</dbReference>
<reference evidence="8 9" key="1">
    <citation type="journal article" date="2013" name="Mar. Genomics">
        <title>Expression of sulfatases in Rhodopirellula baltica and the diversity of sulfatases in the genus Rhodopirellula.</title>
        <authorList>
            <person name="Wegner C.E."/>
            <person name="Richter-Heitmann T."/>
            <person name="Klindworth A."/>
            <person name="Klockow C."/>
            <person name="Richter M."/>
            <person name="Achstetter T."/>
            <person name="Glockner F.O."/>
            <person name="Harder J."/>
        </authorList>
    </citation>
    <scope>NUCLEOTIDE SEQUENCE [LARGE SCALE GENOMIC DNA]</scope>
    <source>
        <strain evidence="8 9">SM41</strain>
    </source>
</reference>
<dbReference type="GO" id="GO:0009055">
    <property type="term" value="F:electron transfer activity"/>
    <property type="evidence" value="ECO:0007669"/>
    <property type="project" value="InterPro"/>
</dbReference>
<organism evidence="8 9">
    <name type="scientific">Rhodopirellula sallentina SM41</name>
    <dbReference type="NCBI Taxonomy" id="1263870"/>
    <lineage>
        <taxon>Bacteria</taxon>
        <taxon>Pseudomonadati</taxon>
        <taxon>Planctomycetota</taxon>
        <taxon>Planctomycetia</taxon>
        <taxon>Pirellulales</taxon>
        <taxon>Pirellulaceae</taxon>
        <taxon>Rhodopirellula</taxon>
    </lineage>
</organism>
<dbReference type="GO" id="GO:0020037">
    <property type="term" value="F:heme binding"/>
    <property type="evidence" value="ECO:0007669"/>
    <property type="project" value="InterPro"/>
</dbReference>
<dbReference type="Proteomes" id="UP000011885">
    <property type="component" value="Unassembled WGS sequence"/>
</dbReference>
<dbReference type="PANTHER" id="PTHR30600">
    <property type="entry name" value="CYTOCHROME C PEROXIDASE-RELATED"/>
    <property type="match status" value="1"/>
</dbReference>
<dbReference type="GO" id="GO:0046872">
    <property type="term" value="F:metal ion binding"/>
    <property type="evidence" value="ECO:0007669"/>
    <property type="project" value="UniProtKB-KW"/>
</dbReference>
<dbReference type="SUPFAM" id="SSF46626">
    <property type="entry name" value="Cytochrome c"/>
    <property type="match status" value="2"/>
</dbReference>
<gene>
    <name evidence="8" type="ORF">RSSM_01397</name>
</gene>
<evidence type="ECO:0000256" key="3">
    <source>
        <dbReference type="ARBA" id="ARBA00022723"/>
    </source>
</evidence>
<comment type="caution">
    <text evidence="8">The sequence shown here is derived from an EMBL/GenBank/DDBJ whole genome shotgun (WGS) entry which is preliminary data.</text>
</comment>
<comment type="subcellular location">
    <subcellularLocation>
        <location evidence="1">Cell envelope</location>
    </subcellularLocation>
</comment>
<dbReference type="InterPro" id="IPR036909">
    <property type="entry name" value="Cyt_c-like_dom_sf"/>
</dbReference>
<dbReference type="InterPro" id="IPR004852">
    <property type="entry name" value="Di-haem_cyt_c_peroxidsae"/>
</dbReference>
<dbReference type="EMBL" id="ANOH01000107">
    <property type="protein sequence ID" value="EMI57169.1"/>
    <property type="molecule type" value="Genomic_DNA"/>
</dbReference>
<dbReference type="Gene3D" id="1.10.760.10">
    <property type="entry name" value="Cytochrome c-like domain"/>
    <property type="match status" value="2"/>
</dbReference>
<keyword evidence="9" id="KW-1185">Reference proteome</keyword>
<proteinExistence type="predicted"/>
<evidence type="ECO:0000256" key="6">
    <source>
        <dbReference type="PROSITE-ProRule" id="PRU00433"/>
    </source>
</evidence>
<keyword evidence="4" id="KW-0560">Oxidoreductase</keyword>
<dbReference type="AlphaFoldDB" id="M5U7B5"/>
<dbReference type="InterPro" id="IPR051395">
    <property type="entry name" value="Cytochrome_c_Peroxidase/MauG"/>
</dbReference>
<accession>M5U7B5</accession>
<evidence type="ECO:0000313" key="9">
    <source>
        <dbReference type="Proteomes" id="UP000011885"/>
    </source>
</evidence>